<dbReference type="Proteomes" id="UP001501563">
    <property type="component" value="Unassembled WGS sequence"/>
</dbReference>
<evidence type="ECO:0000313" key="3">
    <source>
        <dbReference type="EMBL" id="GAA3871864.1"/>
    </source>
</evidence>
<feature type="compositionally biased region" description="Polar residues" evidence="1">
    <location>
        <begin position="358"/>
        <end position="367"/>
    </location>
</feature>
<dbReference type="RefSeq" id="WP_345550022.1">
    <property type="nucleotide sequence ID" value="NZ_BAAAZA010000010.1"/>
</dbReference>
<keyword evidence="4" id="KW-1185">Reference proteome</keyword>
<feature type="domain" description="DUF6777" evidence="2">
    <location>
        <begin position="103"/>
        <end position="266"/>
    </location>
</feature>
<sequence length="442" mass="45470">MKTPTRSLKAPLRTPHPAITRMKAPARALAAACTLSAATLLCAGCGGKGLIPGPPAGGEVFLQSAAAPGPDPFTDSTVRSGVSPTSVTRAPQPVAYRTGGAARSVSGATPGLYAGTRSVGSCDVERQVAYLTADGVKARAFAQASGIHQASVPAYLRGLTSVVLRADTRVTDHGFRDGRVAGRQSVLEAGTSVLVDNRGVPRVRCASGNPIGEPTSLRGTPTTHGRPWSAYRPAQVVVVTPAPQTIANITLIDIDNTNAWIERRTGDDGRQDIDVRPPQADVRPPQVEVRPPRADVRPPRSDGQGAAPRQFGTSLLQPAPIPSDIPALENPDPDRNDAPHEKNLTLRRPGADCVLPSVTVTTAPLTTRETRVPGDVPPGDVDCPTASIAAAATAAPATPGAVTPSARPSAPKPDASDGGRPVPGDTSTESPLFDSPADAVGH</sequence>
<feature type="region of interest" description="Disordered" evidence="1">
    <location>
        <begin position="206"/>
        <end position="227"/>
    </location>
</feature>
<proteinExistence type="predicted"/>
<protein>
    <recommendedName>
        <fullName evidence="2">DUF6777 domain-containing protein</fullName>
    </recommendedName>
</protein>
<reference evidence="4" key="1">
    <citation type="journal article" date="2019" name="Int. J. Syst. Evol. Microbiol.">
        <title>The Global Catalogue of Microorganisms (GCM) 10K type strain sequencing project: providing services to taxonomists for standard genome sequencing and annotation.</title>
        <authorList>
            <consortium name="The Broad Institute Genomics Platform"/>
            <consortium name="The Broad Institute Genome Sequencing Center for Infectious Disease"/>
            <person name="Wu L."/>
            <person name="Ma J."/>
        </authorList>
    </citation>
    <scope>NUCLEOTIDE SEQUENCE [LARGE SCALE GENOMIC DNA]</scope>
    <source>
        <strain evidence="4">JCM 16578</strain>
    </source>
</reference>
<feature type="compositionally biased region" description="Basic and acidic residues" evidence="1">
    <location>
        <begin position="332"/>
        <end position="344"/>
    </location>
</feature>
<feature type="compositionally biased region" description="Basic and acidic residues" evidence="1">
    <location>
        <begin position="265"/>
        <end position="275"/>
    </location>
</feature>
<accession>A0ABP7KBP8</accession>
<feature type="region of interest" description="Disordered" evidence="1">
    <location>
        <begin position="265"/>
        <end position="442"/>
    </location>
</feature>
<evidence type="ECO:0000313" key="4">
    <source>
        <dbReference type="Proteomes" id="UP001501563"/>
    </source>
</evidence>
<organism evidence="3 4">
    <name type="scientific">Streptomyces lannensis</name>
    <dbReference type="NCBI Taxonomy" id="766498"/>
    <lineage>
        <taxon>Bacteria</taxon>
        <taxon>Bacillati</taxon>
        <taxon>Actinomycetota</taxon>
        <taxon>Actinomycetes</taxon>
        <taxon>Kitasatosporales</taxon>
        <taxon>Streptomycetaceae</taxon>
        <taxon>Streptomyces</taxon>
    </lineage>
</organism>
<name>A0ABP7KBP8_9ACTN</name>
<evidence type="ECO:0000256" key="1">
    <source>
        <dbReference type="SAM" id="MobiDB-lite"/>
    </source>
</evidence>
<gene>
    <name evidence="3" type="ORF">GCM10022207_41620</name>
</gene>
<dbReference type="EMBL" id="BAAAZA010000010">
    <property type="protein sequence ID" value="GAA3871864.1"/>
    <property type="molecule type" value="Genomic_DNA"/>
</dbReference>
<dbReference type="Pfam" id="PF20568">
    <property type="entry name" value="DUF6777"/>
    <property type="match status" value="1"/>
</dbReference>
<evidence type="ECO:0000259" key="2">
    <source>
        <dbReference type="Pfam" id="PF20568"/>
    </source>
</evidence>
<dbReference type="InterPro" id="IPR046704">
    <property type="entry name" value="DUF6777"/>
</dbReference>
<comment type="caution">
    <text evidence="3">The sequence shown here is derived from an EMBL/GenBank/DDBJ whole genome shotgun (WGS) entry which is preliminary data.</text>
</comment>
<feature type="compositionally biased region" description="Basic and acidic residues" evidence="1">
    <location>
        <begin position="290"/>
        <end position="300"/>
    </location>
</feature>
<feature type="compositionally biased region" description="Low complexity" evidence="1">
    <location>
        <begin position="373"/>
        <end position="406"/>
    </location>
</feature>